<evidence type="ECO:0008006" key="2">
    <source>
        <dbReference type="Google" id="ProtNLM"/>
    </source>
</evidence>
<dbReference type="Pfam" id="PF12228">
    <property type="entry name" value="DUF3604"/>
    <property type="match status" value="1"/>
</dbReference>
<dbReference type="AlphaFoldDB" id="A0A381Z2F2"/>
<dbReference type="SUPFAM" id="SSF89550">
    <property type="entry name" value="PHP domain-like"/>
    <property type="match status" value="1"/>
</dbReference>
<dbReference type="EMBL" id="UINC01019674">
    <property type="protein sequence ID" value="SVA83370.1"/>
    <property type="molecule type" value="Genomic_DNA"/>
</dbReference>
<dbReference type="InterPro" id="IPR016195">
    <property type="entry name" value="Pol/histidinol_Pase-like"/>
</dbReference>
<name>A0A381Z2F2_9ZZZZ</name>
<accession>A0A381Z2F2</accession>
<protein>
    <recommendedName>
        <fullName evidence="2">DUF3604 domain-containing protein</fullName>
    </recommendedName>
</protein>
<organism evidence="1">
    <name type="scientific">marine metagenome</name>
    <dbReference type="NCBI Taxonomy" id="408172"/>
    <lineage>
        <taxon>unclassified sequences</taxon>
        <taxon>metagenomes</taxon>
        <taxon>ecological metagenomes</taxon>
    </lineage>
</organism>
<dbReference type="Gene3D" id="3.20.20.140">
    <property type="entry name" value="Metal-dependent hydrolases"/>
    <property type="match status" value="1"/>
</dbReference>
<dbReference type="InterPro" id="IPR022028">
    <property type="entry name" value="DUF3604"/>
</dbReference>
<evidence type="ECO:0000313" key="1">
    <source>
        <dbReference type="EMBL" id="SVA83370.1"/>
    </source>
</evidence>
<reference evidence="1" key="1">
    <citation type="submission" date="2018-05" db="EMBL/GenBank/DDBJ databases">
        <authorList>
            <person name="Lanie J.A."/>
            <person name="Ng W.-L."/>
            <person name="Kazmierczak K.M."/>
            <person name="Andrzejewski T.M."/>
            <person name="Davidsen T.M."/>
            <person name="Wayne K.J."/>
            <person name="Tettelin H."/>
            <person name="Glass J.I."/>
            <person name="Rusch D."/>
            <person name="Podicherti R."/>
            <person name="Tsui H.-C.T."/>
            <person name="Winkler M.E."/>
        </authorList>
    </citation>
    <scope>NUCLEOTIDE SEQUENCE</scope>
</reference>
<sequence length="762" mass="85562">MDKVVASQLVGDVWPSAQPGADPVLYGHVSLDPVGAFEVRSLQTFRLVYTVGRYGIDDTGSIRVVFRVVGDWGFLQMNEPKGYNYVTANTNTRARLSLDYSGIGHQRPWFKSLTVRLHGGYLSEGDTITITFGDTSQGSPGMKMQTFCEPGFEFKVLADVCAVGHYYPLVETPNISIVPGEVHQWKAVLPTLHHPGSVFRLGIKAEDKWGNPTDQASGQFTLKSTHQVEGLPNTIDYQLGKKSIILDQLKVEEPGVVRIQMLDETGTCIAEAGPLLIEERGFSSYWGDLHGQSGESIGITTSRDYFEFARDKAFLDVTGHQANDFQVNNAFWKYLNELTAQYHEDGRFVVFPGYEWSGNTAVGGDRNVFFRDEGRQIRRSSHALLDDRTDIDTDSPSAAQLFEDLRDEDCIVYAHVGGRYADIAQAHDPRLETAMEIHSAWGTFEWMLTDGFPLGHRSGVVCNSDGHKGRPGASYPGAATFGAYGGLTCFLTRDLTRDGIFECLRRRHHYGTTGCRMHMDVKVEFDQESTIFEHDPNAFPDTNHFATNEVMMGDIVQSPSSEATFKLSLLAHNPIERIEIRNGTNVLDTFRPYTASNLGNRIRVIWSGAEYRGRGRQCNWTGSAVFKGCRIKQFVKINAWNHERRLEQCNHNTVEWDTFTTGNFGGFDVWLEEGPAAELDLTTNRGSIQEALEDIGLDDIIMEAGGLERRLRVFRLPEENPHREVEYQLRIPLKPEGDNQLWICVTTEDGFQAWSSPVFVYR</sequence>
<proteinExistence type="predicted"/>
<gene>
    <name evidence="1" type="ORF">METZ01_LOCUS136224</name>
</gene>